<name>A0A8D8HCR3_CULPI</name>
<dbReference type="EMBL" id="HBUE01207125">
    <property type="protein sequence ID" value="CAG6532605.1"/>
    <property type="molecule type" value="Transcribed_RNA"/>
</dbReference>
<dbReference type="AlphaFoldDB" id="A0A8D8HCR3"/>
<dbReference type="EMBL" id="HBUE01313429">
    <property type="protein sequence ID" value="CAG6584477.1"/>
    <property type="molecule type" value="Transcribed_RNA"/>
</dbReference>
<feature type="transmembrane region" description="Helical" evidence="1">
    <location>
        <begin position="70"/>
        <end position="100"/>
    </location>
</feature>
<accession>A0A8D8HCR3</accession>
<protein>
    <submittedName>
        <fullName evidence="2">(northern house mosquito) hypothetical protein</fullName>
    </submittedName>
</protein>
<evidence type="ECO:0000256" key="1">
    <source>
        <dbReference type="SAM" id="Phobius"/>
    </source>
</evidence>
<sequence length="108" mass="12020">MNCRVCLQQEDFFLHGRKPLVEQMPVPDARFRIVNTRVCENVRLLVDFTELESILAGTSGLTLQKVRNSVTLFTCAAICQLVCACSPSLVLLLLTTIAIVGRRLLSEV</sequence>
<organism evidence="2">
    <name type="scientific">Culex pipiens</name>
    <name type="common">House mosquito</name>
    <dbReference type="NCBI Taxonomy" id="7175"/>
    <lineage>
        <taxon>Eukaryota</taxon>
        <taxon>Metazoa</taxon>
        <taxon>Ecdysozoa</taxon>
        <taxon>Arthropoda</taxon>
        <taxon>Hexapoda</taxon>
        <taxon>Insecta</taxon>
        <taxon>Pterygota</taxon>
        <taxon>Neoptera</taxon>
        <taxon>Endopterygota</taxon>
        <taxon>Diptera</taxon>
        <taxon>Nematocera</taxon>
        <taxon>Culicoidea</taxon>
        <taxon>Culicidae</taxon>
        <taxon>Culicinae</taxon>
        <taxon>Culicini</taxon>
        <taxon>Culex</taxon>
        <taxon>Culex</taxon>
    </lineage>
</organism>
<keyword evidence="1" id="KW-1133">Transmembrane helix</keyword>
<keyword evidence="1" id="KW-0812">Transmembrane</keyword>
<reference evidence="2" key="1">
    <citation type="submission" date="2021-05" db="EMBL/GenBank/DDBJ databases">
        <authorList>
            <person name="Alioto T."/>
            <person name="Alioto T."/>
            <person name="Gomez Garrido J."/>
        </authorList>
    </citation>
    <scope>NUCLEOTIDE SEQUENCE</scope>
</reference>
<evidence type="ECO:0000313" key="2">
    <source>
        <dbReference type="EMBL" id="CAG6532605.1"/>
    </source>
</evidence>
<keyword evidence="1" id="KW-0472">Membrane</keyword>
<proteinExistence type="predicted"/>